<dbReference type="KEGG" id="muc:MuYL_1758"/>
<protein>
    <submittedName>
        <fullName evidence="2">Uncharacterized protein</fullName>
    </submittedName>
</protein>
<evidence type="ECO:0000256" key="1">
    <source>
        <dbReference type="SAM" id="Phobius"/>
    </source>
</evidence>
<dbReference type="Proteomes" id="UP000215002">
    <property type="component" value="Chromosome"/>
</dbReference>
<sequence length="57" mass="6766">MVQKWNFGQPGFMKIKHRLEDNYTGCILIRDRQDKYLIFGEITSAISSFLILIKFIQ</sequence>
<keyword evidence="1" id="KW-0812">Transmembrane</keyword>
<feature type="transmembrane region" description="Helical" evidence="1">
    <location>
        <begin position="36"/>
        <end position="56"/>
    </location>
</feature>
<keyword evidence="1" id="KW-0472">Membrane</keyword>
<dbReference type="AlphaFoldDB" id="A0A223NVF4"/>
<reference evidence="2 3" key="1">
    <citation type="submission" date="2017-08" db="EMBL/GenBank/DDBJ databases">
        <title>Complete genome sequence of Mucilaginibacter sp. strain BJC16-A31.</title>
        <authorList>
            <consortium name="Henan University of Science and Technology"/>
            <person name="You X."/>
        </authorList>
    </citation>
    <scope>NUCLEOTIDE SEQUENCE [LARGE SCALE GENOMIC DNA]</scope>
    <source>
        <strain evidence="2 3">BJC16-A31</strain>
    </source>
</reference>
<accession>A0A223NVF4</accession>
<keyword evidence="3" id="KW-1185">Reference proteome</keyword>
<gene>
    <name evidence="2" type="ORF">MuYL_1758</name>
</gene>
<keyword evidence="1" id="KW-1133">Transmembrane helix</keyword>
<proteinExistence type="predicted"/>
<organism evidence="2 3">
    <name type="scientific">Mucilaginibacter xinganensis</name>
    <dbReference type="NCBI Taxonomy" id="1234841"/>
    <lineage>
        <taxon>Bacteria</taxon>
        <taxon>Pseudomonadati</taxon>
        <taxon>Bacteroidota</taxon>
        <taxon>Sphingobacteriia</taxon>
        <taxon>Sphingobacteriales</taxon>
        <taxon>Sphingobacteriaceae</taxon>
        <taxon>Mucilaginibacter</taxon>
    </lineage>
</organism>
<name>A0A223NVF4_9SPHI</name>
<evidence type="ECO:0000313" key="3">
    <source>
        <dbReference type="Proteomes" id="UP000215002"/>
    </source>
</evidence>
<dbReference type="EMBL" id="CP022743">
    <property type="protein sequence ID" value="ASU33654.1"/>
    <property type="molecule type" value="Genomic_DNA"/>
</dbReference>
<evidence type="ECO:0000313" key="2">
    <source>
        <dbReference type="EMBL" id="ASU33654.1"/>
    </source>
</evidence>